<evidence type="ECO:0000313" key="6">
    <source>
        <dbReference type="EMBL" id="SUZ07178.1"/>
    </source>
</evidence>
<keyword evidence="2" id="KW-0809">Transit peptide</keyword>
<dbReference type="PANTHER" id="PTHR28554:SF1">
    <property type="entry name" value="LARGE RIBOSOMAL SUBUNIT PROTEIN ML45"/>
    <property type="match status" value="1"/>
</dbReference>
<organism evidence="6">
    <name type="scientific">Blumeria graminis f. sp. tritici 96224</name>
    <dbReference type="NCBI Taxonomy" id="1268274"/>
    <lineage>
        <taxon>Eukaryota</taxon>
        <taxon>Fungi</taxon>
        <taxon>Dikarya</taxon>
        <taxon>Ascomycota</taxon>
        <taxon>Pezizomycotina</taxon>
        <taxon>Leotiomycetes</taxon>
        <taxon>Erysiphales</taxon>
        <taxon>Erysiphaceae</taxon>
        <taxon>Blumeria</taxon>
    </lineage>
</organism>
<dbReference type="GO" id="GO:0005743">
    <property type="term" value="C:mitochondrial inner membrane"/>
    <property type="evidence" value="ECO:0007669"/>
    <property type="project" value="InterPro"/>
</dbReference>
<keyword evidence="3" id="KW-0496">Mitochondrion</keyword>
<name>A0A061HME4_BLUGR</name>
<dbReference type="OrthoDB" id="19619at2759"/>
<dbReference type="HOGENOM" id="CLU_055139_1_0_1"/>
<evidence type="ECO:0000256" key="1">
    <source>
        <dbReference type="ARBA" id="ARBA00004173"/>
    </source>
</evidence>
<sequence length="284" mass="32279">MSKLMRRPNSSHVRNVISLSARHEFSRLSASRRHTPHEPTRLRGAQPAERSIRVLSKEGGKLPSDFGLLENTFIAPTGTNRPSILKSPLLALHLERTRLLARARDYLSLLISKFSSPKETSFWSRAFSINRSTIAPTALALHRQMYLSFAEGDSSALQKICLDGILDNFRVRIASRPREEKLVWELVKYNRSARLISNRAAKTPIDGMLIHQSVVKISSTQKLTRYTRAKNGELQQIPGSGREKDVVENLVLQRTTTQWKPGSWMIWGTAKETTIEDIEKWNKV</sequence>
<dbReference type="Proteomes" id="UP000053110">
    <property type="component" value="Unassembled WGS sequence"/>
</dbReference>
<accession>A0A061HME4</accession>
<feature type="region of interest" description="Disordered" evidence="4">
    <location>
        <begin position="27"/>
        <end position="48"/>
    </location>
</feature>
<evidence type="ECO:0000313" key="5">
    <source>
        <dbReference type="EMBL" id="EPQ67592.1"/>
    </source>
</evidence>
<proteinExistence type="predicted"/>
<dbReference type="InterPro" id="IPR024621">
    <property type="entry name" value="Mba1"/>
</dbReference>
<dbReference type="PANTHER" id="PTHR28554">
    <property type="entry name" value="39S RIBOSOMAL PROTEIN L45, MITOCHONDRIAL"/>
    <property type="match status" value="1"/>
</dbReference>
<dbReference type="InterPro" id="IPR051975">
    <property type="entry name" value="mtLSU_mL45"/>
</dbReference>
<dbReference type="EMBL" id="UIGY01000001">
    <property type="protein sequence ID" value="SUZ07178.1"/>
    <property type="molecule type" value="Genomic_DNA"/>
</dbReference>
<dbReference type="GO" id="GO:0032979">
    <property type="term" value="P:protein insertion into mitochondrial inner membrane from matrix"/>
    <property type="evidence" value="ECO:0007669"/>
    <property type="project" value="InterPro"/>
</dbReference>
<reference evidence="5" key="2">
    <citation type="submission" date="2013-01" db="EMBL/GenBank/DDBJ databases">
        <title>The wheat powdery mildew genome reveals unique evolution of an obligate biotroph.</title>
        <authorList>
            <person name="Oberhaensli S."/>
            <person name="Wicker T."/>
            <person name="Keller B."/>
        </authorList>
    </citation>
    <scope>NUCLEOTIDE SEQUENCE</scope>
    <source>
        <strain evidence="5">96224</strain>
    </source>
</reference>
<evidence type="ECO:0000256" key="4">
    <source>
        <dbReference type="SAM" id="MobiDB-lite"/>
    </source>
</evidence>
<evidence type="ECO:0000256" key="3">
    <source>
        <dbReference type="ARBA" id="ARBA00023128"/>
    </source>
</evidence>
<dbReference type="Pfam" id="PF07961">
    <property type="entry name" value="MBA1"/>
    <property type="match status" value="1"/>
</dbReference>
<dbReference type="AlphaFoldDB" id="A0A061HME4"/>
<protein>
    <submittedName>
        <fullName evidence="6">Bgt-465</fullName>
    </submittedName>
</protein>
<evidence type="ECO:0000313" key="7">
    <source>
        <dbReference type="Proteomes" id="UP000053110"/>
    </source>
</evidence>
<reference evidence="6" key="3">
    <citation type="submission" date="2018-07" db="EMBL/GenBank/DDBJ databases">
        <authorList>
            <person name="Quirk P.G."/>
            <person name="Krulwich T.A."/>
        </authorList>
    </citation>
    <scope>NUCLEOTIDE SEQUENCE</scope>
    <source>
        <strain evidence="6">96224</strain>
    </source>
</reference>
<evidence type="ECO:0000256" key="2">
    <source>
        <dbReference type="ARBA" id="ARBA00022946"/>
    </source>
</evidence>
<dbReference type="Gene3D" id="3.10.450.240">
    <property type="match status" value="1"/>
</dbReference>
<dbReference type="EMBL" id="KE373448">
    <property type="protein sequence ID" value="EPQ67592.1"/>
    <property type="molecule type" value="Genomic_DNA"/>
</dbReference>
<comment type="subcellular location">
    <subcellularLocation>
        <location evidence="1">Mitochondrion</location>
    </subcellularLocation>
</comment>
<gene>
    <name evidence="5" type="ORF">BGT96224_465</name>
    <name evidence="6" type="ORF">BGT96224V2_LOCUS607</name>
</gene>
<reference evidence="7" key="1">
    <citation type="journal article" date="2013" name="Nat. Genet.">
        <title>The wheat powdery mildew genome shows the unique evolution of an obligate biotroph.</title>
        <authorList>
            <person name="Wicker T."/>
            <person name="Oberhaensli S."/>
            <person name="Parlange F."/>
            <person name="Buchmann J.P."/>
            <person name="Shatalina M."/>
            <person name="Roffler S."/>
            <person name="Ben-David R."/>
            <person name="Dolezel J."/>
            <person name="Simkova H."/>
            <person name="Schulze-Lefert P."/>
            <person name="Spanu P.D."/>
            <person name="Bruggmann R."/>
            <person name="Amselem J."/>
            <person name="Quesneville H."/>
            <person name="Ver Loren van Themaat E."/>
            <person name="Paape T."/>
            <person name="Shimizu K.K."/>
            <person name="Keller B."/>
        </authorList>
    </citation>
    <scope>NUCLEOTIDE SEQUENCE [LARGE SCALE GENOMIC DNA]</scope>
    <source>
        <strain evidence="7">96224</strain>
    </source>
</reference>